<keyword evidence="4 8" id="KW-0812">Transmembrane</keyword>
<proteinExistence type="inferred from homology"/>
<evidence type="ECO:0000256" key="4">
    <source>
        <dbReference type="ARBA" id="ARBA00022692"/>
    </source>
</evidence>
<keyword evidence="14" id="KW-1185">Reference proteome</keyword>
<sequence length="908" mass="99789">MNFRLKPLAAVIALAGAATSPAVCADGNLEGRVADGKNIAVYSDAVIRIEELNREVLTGKAGRFRMPQLKAGRYTLTVTIGGKEIERRSITIEDNQNKSIDITLNQETQDVEEVLVVGQAAQLQRALDRQRFADNTISVITADAIGQLPDANAAEALQRVPGLSIERDQGEGRFVRVRGISPDLNSVSVNGTQLPAPEAGRRAVALDVMPSELISALVVTKTLTPDMDANAIGGSIEVESLSALDREGSFYTMRVEGSYDELTEQSSPALGLSGGNTLTFDNGQRLGIAGALSYDKRKFGSDNVETGGAWDEDALESFEIRDYSIERERLGAALNFDYEVNANNHLYLRTLYSSFTDDEQRQASVIEFEDALTAGSTGSADVARELKAREETQEIVSTTFGGEHFIDDWTIEYALGYSKANEDEPGGISGAVFESSFDDMGFTNTRKPKLQAPAEYFAASNYDIDKVKYTEAYTEDEQNSLRFDITRDLFVKDYPAQFKFGGKYASREKIQNEDAWKFKDFNDETLADVAAAEPDYGLGRFGPAISADAIYELISVQDKADALDDEASQIADYRITEDISAAYLMANIEIDELLLLAGVRYEDTEHHFKGFSYDADAEVFSVYRNDNQYSHVLPSVQARYRLNDSTQLRAAWTNSVVRPTFEQMAPSFTDDGSAEAEMGNPALDAMTSANFDLGIEHFTGTAGALSAFVFRKDISDFIFETDLAGSGDFIDYEEVATYSNGDDASISGIELAASQRLEMLPAPFDGLLLSANLTYSDSEANIRSYGEGADGVASERTIDLPNQSDITGNLVIGYEKDGLMLRLATNYKSEYLLEVNDLASQDGDIYQAAQTQLDLSAAYEINPQVKVNFEIANITDEPYYTYQNKEKYNAQYEDYGPTYRLGVTFSSF</sequence>
<keyword evidence="13" id="KW-0675">Receptor</keyword>
<evidence type="ECO:0000256" key="7">
    <source>
        <dbReference type="ARBA" id="ARBA00023237"/>
    </source>
</evidence>
<reference evidence="13 14" key="1">
    <citation type="submission" date="2020-12" db="EMBL/GenBank/DDBJ databases">
        <title>Novel Thalassolituus-related marine hydrocarbonoclastic bacteria mediated algae-derived hydrocarbons mineralization in twilight zone of the northern South China Sea.</title>
        <authorList>
            <person name="Dong C."/>
        </authorList>
    </citation>
    <scope>NUCLEOTIDE SEQUENCE [LARGE SCALE GENOMIC DNA]</scope>
    <source>
        <strain evidence="13 14">IMCC1826</strain>
    </source>
</reference>
<dbReference type="EMBL" id="JAEDAH010000032">
    <property type="protein sequence ID" value="MCA6063314.1"/>
    <property type="molecule type" value="Genomic_DNA"/>
</dbReference>
<dbReference type="Pfam" id="PF00593">
    <property type="entry name" value="TonB_dep_Rec_b-barrel"/>
    <property type="match status" value="1"/>
</dbReference>
<evidence type="ECO:0000259" key="11">
    <source>
        <dbReference type="Pfam" id="PF00593"/>
    </source>
</evidence>
<evidence type="ECO:0000259" key="12">
    <source>
        <dbReference type="Pfam" id="PF07715"/>
    </source>
</evidence>
<keyword evidence="5 9" id="KW-0798">TonB box</keyword>
<dbReference type="InterPro" id="IPR000531">
    <property type="entry name" value="Beta-barrel_TonB"/>
</dbReference>
<comment type="subcellular location">
    <subcellularLocation>
        <location evidence="1 8">Cell outer membrane</location>
        <topology evidence="1 8">Multi-pass membrane protein</topology>
    </subcellularLocation>
</comment>
<keyword evidence="6 8" id="KW-0472">Membrane</keyword>
<dbReference type="Pfam" id="PF13620">
    <property type="entry name" value="CarboxypepD_reg"/>
    <property type="match status" value="1"/>
</dbReference>
<keyword evidence="7 8" id="KW-0998">Cell outer membrane</keyword>
<protein>
    <submittedName>
        <fullName evidence="13">TonB-dependent receptor</fullName>
    </submittedName>
</protein>
<evidence type="ECO:0000256" key="1">
    <source>
        <dbReference type="ARBA" id="ARBA00004571"/>
    </source>
</evidence>
<dbReference type="CDD" id="cd01347">
    <property type="entry name" value="ligand_gated_channel"/>
    <property type="match status" value="1"/>
</dbReference>
<keyword evidence="10" id="KW-0732">Signal</keyword>
<evidence type="ECO:0000256" key="9">
    <source>
        <dbReference type="RuleBase" id="RU003357"/>
    </source>
</evidence>
<dbReference type="PANTHER" id="PTHR40980">
    <property type="entry name" value="PLUG DOMAIN-CONTAINING PROTEIN"/>
    <property type="match status" value="1"/>
</dbReference>
<comment type="similarity">
    <text evidence="8 9">Belongs to the TonB-dependent receptor family.</text>
</comment>
<organism evidence="13 14">
    <name type="scientific">Thalassolituus marinus</name>
    <dbReference type="NCBI Taxonomy" id="671053"/>
    <lineage>
        <taxon>Bacteria</taxon>
        <taxon>Pseudomonadati</taxon>
        <taxon>Pseudomonadota</taxon>
        <taxon>Gammaproteobacteria</taxon>
        <taxon>Oceanospirillales</taxon>
        <taxon>Oceanospirillaceae</taxon>
        <taxon>Thalassolituus</taxon>
    </lineage>
</organism>
<name>A0ABS7ZNM6_9GAMM</name>
<comment type="caution">
    <text evidence="13">The sequence shown here is derived from an EMBL/GenBank/DDBJ whole genome shotgun (WGS) entry which is preliminary data.</text>
</comment>
<evidence type="ECO:0000256" key="5">
    <source>
        <dbReference type="ARBA" id="ARBA00023077"/>
    </source>
</evidence>
<dbReference type="Gene3D" id="2.40.170.20">
    <property type="entry name" value="TonB-dependent receptor, beta-barrel domain"/>
    <property type="match status" value="1"/>
</dbReference>
<gene>
    <name evidence="13" type="ORF">I9W95_06805</name>
</gene>
<dbReference type="SUPFAM" id="SSF49452">
    <property type="entry name" value="Starch-binding domain-like"/>
    <property type="match status" value="1"/>
</dbReference>
<evidence type="ECO:0000256" key="6">
    <source>
        <dbReference type="ARBA" id="ARBA00023136"/>
    </source>
</evidence>
<dbReference type="Pfam" id="PF07715">
    <property type="entry name" value="Plug"/>
    <property type="match status" value="1"/>
</dbReference>
<dbReference type="PROSITE" id="PS52016">
    <property type="entry name" value="TONB_DEPENDENT_REC_3"/>
    <property type="match status" value="1"/>
</dbReference>
<evidence type="ECO:0000256" key="10">
    <source>
        <dbReference type="SAM" id="SignalP"/>
    </source>
</evidence>
<dbReference type="RefSeq" id="WP_225673201.1">
    <property type="nucleotide sequence ID" value="NZ_JAEDAH010000032.1"/>
</dbReference>
<dbReference type="Gene3D" id="2.170.130.10">
    <property type="entry name" value="TonB-dependent receptor, plug domain"/>
    <property type="match status" value="1"/>
</dbReference>
<dbReference type="InterPro" id="IPR039426">
    <property type="entry name" value="TonB-dep_rcpt-like"/>
</dbReference>
<dbReference type="PANTHER" id="PTHR40980:SF4">
    <property type="entry name" value="TONB-DEPENDENT RECEPTOR-LIKE BETA-BARREL DOMAIN-CONTAINING PROTEIN"/>
    <property type="match status" value="1"/>
</dbReference>
<evidence type="ECO:0000313" key="14">
    <source>
        <dbReference type="Proteomes" id="UP000714380"/>
    </source>
</evidence>
<feature type="chain" id="PRO_5047488623" evidence="10">
    <location>
        <begin position="26"/>
        <end position="908"/>
    </location>
</feature>
<dbReference type="SUPFAM" id="SSF56935">
    <property type="entry name" value="Porins"/>
    <property type="match status" value="1"/>
</dbReference>
<dbReference type="Gene3D" id="2.60.40.1120">
    <property type="entry name" value="Carboxypeptidase-like, regulatory domain"/>
    <property type="match status" value="1"/>
</dbReference>
<evidence type="ECO:0000256" key="3">
    <source>
        <dbReference type="ARBA" id="ARBA00022452"/>
    </source>
</evidence>
<dbReference type="Proteomes" id="UP000714380">
    <property type="component" value="Unassembled WGS sequence"/>
</dbReference>
<dbReference type="NCBIfam" id="TIGR01782">
    <property type="entry name" value="TonB-Xanth-Caul"/>
    <property type="match status" value="1"/>
</dbReference>
<dbReference type="InterPro" id="IPR010104">
    <property type="entry name" value="TonB_rcpt_bac"/>
</dbReference>
<keyword evidence="2 8" id="KW-0813">Transport</keyword>
<evidence type="ECO:0000256" key="2">
    <source>
        <dbReference type="ARBA" id="ARBA00022448"/>
    </source>
</evidence>
<dbReference type="InterPro" id="IPR012910">
    <property type="entry name" value="Plug_dom"/>
</dbReference>
<feature type="domain" description="TonB-dependent receptor-like beta-barrel" evidence="11">
    <location>
        <begin position="439"/>
        <end position="874"/>
    </location>
</feature>
<keyword evidence="3 8" id="KW-1134">Transmembrane beta strand</keyword>
<accession>A0ABS7ZNM6</accession>
<feature type="domain" description="TonB-dependent receptor plug" evidence="12">
    <location>
        <begin position="133"/>
        <end position="234"/>
    </location>
</feature>
<evidence type="ECO:0000256" key="8">
    <source>
        <dbReference type="PROSITE-ProRule" id="PRU01360"/>
    </source>
</evidence>
<dbReference type="InterPro" id="IPR013784">
    <property type="entry name" value="Carb-bd-like_fold"/>
</dbReference>
<feature type="signal peptide" evidence="10">
    <location>
        <begin position="1"/>
        <end position="25"/>
    </location>
</feature>
<evidence type="ECO:0000313" key="13">
    <source>
        <dbReference type="EMBL" id="MCA6063314.1"/>
    </source>
</evidence>
<dbReference type="InterPro" id="IPR037066">
    <property type="entry name" value="Plug_dom_sf"/>
</dbReference>
<dbReference type="InterPro" id="IPR036942">
    <property type="entry name" value="Beta-barrel_TonB_sf"/>
</dbReference>